<comment type="similarity">
    <text evidence="2 8">Belongs to the Mediator complex subunit 6 family.</text>
</comment>
<evidence type="ECO:0000256" key="5">
    <source>
        <dbReference type="ARBA" id="ARBA00023163"/>
    </source>
</evidence>
<keyword evidence="5 8" id="KW-0804">Transcription</keyword>
<name>A0A167DWC9_9ASCO</name>
<dbReference type="EMBL" id="CP014501">
    <property type="protein sequence ID" value="ANB13373.1"/>
    <property type="molecule type" value="Genomic_DNA"/>
</dbReference>
<evidence type="ECO:0000313" key="11">
    <source>
        <dbReference type="Proteomes" id="UP000189580"/>
    </source>
</evidence>
<dbReference type="InterPro" id="IPR007018">
    <property type="entry name" value="Mediator_Med6"/>
</dbReference>
<protein>
    <recommendedName>
        <fullName evidence="3 8">Mediator of RNA polymerase II transcription subunit 6</fullName>
    </recommendedName>
    <alternativeName>
        <fullName evidence="7 8">Mediator complex subunit 6</fullName>
    </alternativeName>
</protein>
<reference evidence="10 11" key="1">
    <citation type="submission" date="2016-02" db="EMBL/GenBank/DDBJ databases">
        <title>Complete genome sequence and transcriptome regulation of the pentose utilising yeast Sugiyamaella lignohabitans.</title>
        <authorList>
            <person name="Bellasio M."/>
            <person name="Peymann A."/>
            <person name="Valli M."/>
            <person name="Sipitzky M."/>
            <person name="Graf A."/>
            <person name="Sauer M."/>
            <person name="Marx H."/>
            <person name="Mattanovich D."/>
        </authorList>
    </citation>
    <scope>NUCLEOTIDE SEQUENCE [LARGE SCALE GENOMIC DNA]</scope>
    <source>
        <strain evidence="10 11">CBS 10342</strain>
    </source>
</reference>
<evidence type="ECO:0000256" key="3">
    <source>
        <dbReference type="ARBA" id="ARBA00020634"/>
    </source>
</evidence>
<keyword evidence="6 8" id="KW-0539">Nucleus</keyword>
<organism evidence="10 11">
    <name type="scientific">Sugiyamaella lignohabitans</name>
    <dbReference type="NCBI Taxonomy" id="796027"/>
    <lineage>
        <taxon>Eukaryota</taxon>
        <taxon>Fungi</taxon>
        <taxon>Dikarya</taxon>
        <taxon>Ascomycota</taxon>
        <taxon>Saccharomycotina</taxon>
        <taxon>Dipodascomycetes</taxon>
        <taxon>Dipodascales</taxon>
        <taxon>Trichomonascaceae</taxon>
        <taxon>Sugiyamaella</taxon>
    </lineage>
</organism>
<dbReference type="Proteomes" id="UP000189580">
    <property type="component" value="Chromosome a"/>
</dbReference>
<evidence type="ECO:0000256" key="2">
    <source>
        <dbReference type="ARBA" id="ARBA00007526"/>
    </source>
</evidence>
<comment type="function">
    <text evidence="8">Component of the Mediator complex, a coactivator involved in the regulated transcription of nearly all RNA polymerase II-dependent genes. Mediator functions as a bridge to convey information from gene-specific regulatory proteins to the basal RNA polymerase II transcription machinery. Mediator is recruited to promoters by direct interactions with regulatory proteins and serves as a scaffold for the assembly of a functional preinitiation complex with RNA polymerase II and the general transcription factors.</text>
</comment>
<evidence type="ECO:0000313" key="10">
    <source>
        <dbReference type="EMBL" id="ANB13373.1"/>
    </source>
</evidence>
<dbReference type="PANTHER" id="PTHR13104">
    <property type="entry name" value="MED-6-RELATED"/>
    <property type="match status" value="1"/>
</dbReference>
<proteinExistence type="inferred from homology"/>
<evidence type="ECO:0000256" key="8">
    <source>
        <dbReference type="RuleBase" id="RU364143"/>
    </source>
</evidence>
<comment type="subcellular location">
    <subcellularLocation>
        <location evidence="1 8">Nucleus</location>
    </subcellularLocation>
</comment>
<feature type="region of interest" description="Disordered" evidence="9">
    <location>
        <begin position="163"/>
        <end position="203"/>
    </location>
</feature>
<comment type="subunit">
    <text evidence="8">Component of the Mediator complex.</text>
</comment>
<evidence type="ECO:0000256" key="1">
    <source>
        <dbReference type="ARBA" id="ARBA00004123"/>
    </source>
</evidence>
<keyword evidence="8" id="KW-0010">Activator</keyword>
<evidence type="ECO:0000256" key="4">
    <source>
        <dbReference type="ARBA" id="ARBA00023015"/>
    </source>
</evidence>
<dbReference type="RefSeq" id="XP_018735850.1">
    <property type="nucleotide sequence ID" value="XM_018878559.1"/>
</dbReference>
<dbReference type="GO" id="GO:0003712">
    <property type="term" value="F:transcription coregulator activity"/>
    <property type="evidence" value="ECO:0007669"/>
    <property type="project" value="InterPro"/>
</dbReference>
<dbReference type="InterPro" id="IPR038566">
    <property type="entry name" value="Mediator_Med6_sf"/>
</dbReference>
<keyword evidence="11" id="KW-1185">Reference proteome</keyword>
<gene>
    <name evidence="8 10" type="primary">MED6</name>
    <name evidence="10" type="ORF">AWJ20_1661</name>
</gene>
<dbReference type="KEGG" id="slb:AWJ20_1661"/>
<dbReference type="GO" id="GO:0006357">
    <property type="term" value="P:regulation of transcription by RNA polymerase II"/>
    <property type="evidence" value="ECO:0007669"/>
    <property type="project" value="InterPro"/>
</dbReference>
<dbReference type="GO" id="GO:0016592">
    <property type="term" value="C:mediator complex"/>
    <property type="evidence" value="ECO:0007669"/>
    <property type="project" value="InterPro"/>
</dbReference>
<dbReference type="AlphaFoldDB" id="A0A167DWC9"/>
<dbReference type="OrthoDB" id="344220at2759"/>
<accession>A0A167DWC9</accession>
<dbReference type="GeneID" id="30033488"/>
<dbReference type="Pfam" id="PF04934">
    <property type="entry name" value="Med6"/>
    <property type="match status" value="1"/>
</dbReference>
<keyword evidence="4 8" id="KW-0805">Transcription regulation</keyword>
<evidence type="ECO:0000256" key="6">
    <source>
        <dbReference type="ARBA" id="ARBA00023242"/>
    </source>
</evidence>
<evidence type="ECO:0000256" key="7">
    <source>
        <dbReference type="ARBA" id="ARBA00031259"/>
    </source>
</evidence>
<feature type="compositionally biased region" description="Polar residues" evidence="9">
    <location>
        <begin position="163"/>
        <end position="178"/>
    </location>
</feature>
<evidence type="ECO:0000256" key="9">
    <source>
        <dbReference type="SAM" id="MobiDB-lite"/>
    </source>
</evidence>
<feature type="compositionally biased region" description="Polar residues" evidence="9">
    <location>
        <begin position="187"/>
        <end position="196"/>
    </location>
</feature>
<sequence>MDGEPLDEVQWRAPEWVQAFGGLRNDNVLEYFAQSPFYDRSSNNQVLKMQSQFNENLHGRHDLYQELQNMKGVEFVVALDREPEMWIIRKQNRLSPQEVRLLATYFVINENIFMAPSIYSVVSSRLLSTAHSLSKLLIKAATLPTYSPSQGYSYITESSLSVSEDSPTPAASINNSNPRVKGRTPAPETNYSSPMASLTPGGPPTAIGSNVPGDDRAADRAIERALLFTLHNSSLYLDGDNNINNSVSTEAATQLGTTADVKAKAAANQRRRRKTITAND</sequence>
<dbReference type="Gene3D" id="3.10.450.580">
    <property type="entry name" value="Mediator complex, subunit Med6"/>
    <property type="match status" value="1"/>
</dbReference>